<dbReference type="Gene3D" id="2.60.40.4070">
    <property type="match status" value="1"/>
</dbReference>
<dbReference type="NCBIfam" id="TIGR04183">
    <property type="entry name" value="Por_Secre_tail"/>
    <property type="match status" value="1"/>
</dbReference>
<dbReference type="EMBL" id="DSUT01000178">
    <property type="protein sequence ID" value="HGK28939.1"/>
    <property type="molecule type" value="Genomic_DNA"/>
</dbReference>
<evidence type="ECO:0000313" key="2">
    <source>
        <dbReference type="EMBL" id="HGK28939.1"/>
    </source>
</evidence>
<evidence type="ECO:0000259" key="1">
    <source>
        <dbReference type="Pfam" id="PF13860"/>
    </source>
</evidence>
<dbReference type="InterPro" id="IPR025965">
    <property type="entry name" value="FlgD/Vpr_Ig-like"/>
</dbReference>
<proteinExistence type="predicted"/>
<name>A0A7C4GJU3_UNCW3</name>
<dbReference type="InterPro" id="IPR026444">
    <property type="entry name" value="Secre_tail"/>
</dbReference>
<gene>
    <name evidence="2" type="ORF">ENS41_08370</name>
</gene>
<organism evidence="2">
    <name type="scientific">candidate division WOR-3 bacterium</name>
    <dbReference type="NCBI Taxonomy" id="2052148"/>
    <lineage>
        <taxon>Bacteria</taxon>
        <taxon>Bacteria division WOR-3</taxon>
    </lineage>
</organism>
<comment type="caution">
    <text evidence="2">The sequence shown here is derived from an EMBL/GenBank/DDBJ whole genome shotgun (WGS) entry which is preliminary data.</text>
</comment>
<sequence length="180" mass="19312">MRAVAIGLLCLGVLGGSILSAQSYRCDWGVNGIGGGEMSGAGYRCGATAGQTAVGMMTGTDYLVLIGFWQGDYQTGIRDEEHGPAVGPLLTRLEAVLPNPFRSGTVVRYVLGAEELVSVTVHDLTGRQVRRLVSGQQLPGRYTVRWQGEDDMGRLLGNGIYFCRFAAGETRSTRKLILAR</sequence>
<reference evidence="2" key="1">
    <citation type="journal article" date="2020" name="mSystems">
        <title>Genome- and Community-Level Interaction Insights into Carbon Utilization and Element Cycling Functions of Hydrothermarchaeota in Hydrothermal Sediment.</title>
        <authorList>
            <person name="Zhou Z."/>
            <person name="Liu Y."/>
            <person name="Xu W."/>
            <person name="Pan J."/>
            <person name="Luo Z.H."/>
            <person name="Li M."/>
        </authorList>
    </citation>
    <scope>NUCLEOTIDE SEQUENCE [LARGE SCALE GENOMIC DNA]</scope>
    <source>
        <strain evidence="2">SpSt-488</strain>
    </source>
</reference>
<dbReference type="Pfam" id="PF13860">
    <property type="entry name" value="FlgD_ig"/>
    <property type="match status" value="1"/>
</dbReference>
<accession>A0A7C4GJU3</accession>
<feature type="domain" description="FlgD/Vpr Ig-like" evidence="1">
    <location>
        <begin position="113"/>
        <end position="161"/>
    </location>
</feature>
<protein>
    <submittedName>
        <fullName evidence="2">T9SS type A sorting domain-containing protein</fullName>
    </submittedName>
</protein>
<dbReference type="AlphaFoldDB" id="A0A7C4GJU3"/>